<dbReference type="InterPro" id="IPR050259">
    <property type="entry name" value="SDR"/>
</dbReference>
<name>M3VCD9_GORML</name>
<sequence length="306" mass="32048">MGSALAGKTALVTGSSRGIGRGIAQRLAAEGATVVVSARSRGVSPSVRADTATSLAGTVDETSALIEAAGGRAVVITADISDPADRERLVRETVEQTGRLDILVNNAGYADYSVVSDMSMATFDRTVEHYLRAPFALSQAALPHMRSAGAGWIVNIGSSTGLDPIRPFREYNKDAGDVIYASMKAALHRFSQGLAAELVDDNIAVNVVGPSTAIMTPGAAALIPEGFETEPVEYLAETVLAMCVQPASERTGLVTFSLHYPWDTELDVHSLDGSSVLPRLEPPSWSNPNIRPDGIGETVAARVSVG</sequence>
<dbReference type="InterPro" id="IPR036291">
    <property type="entry name" value="NAD(P)-bd_dom_sf"/>
</dbReference>
<dbReference type="OrthoDB" id="4519349at2"/>
<reference evidence="8 9" key="1">
    <citation type="submission" date="2013-02" db="EMBL/GenBank/DDBJ databases">
        <title>Whole genome shotgun sequence of Gordonia malaquae NBRC 108250.</title>
        <authorList>
            <person name="Yoshida I."/>
            <person name="Hosoyama A."/>
            <person name="Tsuchikane K."/>
            <person name="Ando Y."/>
            <person name="Baba S."/>
            <person name="Ohji S."/>
            <person name="Hamada M."/>
            <person name="Tamura T."/>
            <person name="Yamazoe A."/>
            <person name="Yamazaki S."/>
            <person name="Fujita N."/>
        </authorList>
    </citation>
    <scope>NUCLEOTIDE SEQUENCE [LARGE SCALE GENOMIC DNA]</scope>
    <source>
        <strain evidence="8 9">NBRC 108250</strain>
    </source>
</reference>
<comment type="catalytic activity">
    <reaction evidence="5">
        <text>a (3R)-hydroxyacyl-[ACP] + NADP(+) = a 3-oxoacyl-[ACP] + NADPH + H(+)</text>
        <dbReference type="Rhea" id="RHEA:17397"/>
        <dbReference type="Rhea" id="RHEA-COMP:9916"/>
        <dbReference type="Rhea" id="RHEA-COMP:9945"/>
        <dbReference type="ChEBI" id="CHEBI:15378"/>
        <dbReference type="ChEBI" id="CHEBI:57783"/>
        <dbReference type="ChEBI" id="CHEBI:58349"/>
        <dbReference type="ChEBI" id="CHEBI:78776"/>
        <dbReference type="ChEBI" id="CHEBI:78827"/>
        <dbReference type="EC" id="1.1.1.100"/>
    </reaction>
    <physiologicalReaction direction="right-to-left" evidence="5">
        <dbReference type="Rhea" id="RHEA:17399"/>
    </physiologicalReaction>
</comment>
<dbReference type="PANTHER" id="PTHR42879">
    <property type="entry name" value="3-OXOACYL-(ACYL-CARRIER-PROTEIN) REDUCTASE"/>
    <property type="match status" value="1"/>
</dbReference>
<organism evidence="8 9">
    <name type="scientific">Gordonia malaquae NBRC 108250</name>
    <dbReference type="NCBI Taxonomy" id="1223542"/>
    <lineage>
        <taxon>Bacteria</taxon>
        <taxon>Bacillati</taxon>
        <taxon>Actinomycetota</taxon>
        <taxon>Actinomycetes</taxon>
        <taxon>Mycobacteriales</taxon>
        <taxon>Gordoniaceae</taxon>
        <taxon>Gordonia</taxon>
    </lineage>
</organism>
<dbReference type="eggNOG" id="COG1028">
    <property type="taxonomic scope" value="Bacteria"/>
</dbReference>
<dbReference type="STRING" id="410332.SAMN04488550_0030"/>
<dbReference type="Pfam" id="PF00106">
    <property type="entry name" value="adh_short"/>
    <property type="match status" value="1"/>
</dbReference>
<evidence type="ECO:0000256" key="2">
    <source>
        <dbReference type="ARBA" id="ARBA00006484"/>
    </source>
</evidence>
<proteinExistence type="inferred from homology"/>
<comment type="caution">
    <text evidence="8">The sequence shown here is derived from an EMBL/GenBank/DDBJ whole genome shotgun (WGS) entry which is preliminary data.</text>
</comment>
<evidence type="ECO:0000313" key="8">
    <source>
        <dbReference type="EMBL" id="GAC81843.1"/>
    </source>
</evidence>
<dbReference type="RefSeq" id="WP_008381922.1">
    <property type="nucleotide sequence ID" value="NZ_BAOP01000047.1"/>
</dbReference>
<dbReference type="Gene3D" id="3.40.50.720">
    <property type="entry name" value="NAD(P)-binding Rossmann-like Domain"/>
    <property type="match status" value="1"/>
</dbReference>
<dbReference type="GO" id="GO:0004316">
    <property type="term" value="F:3-oxoacyl-[acyl-carrier-protein] reductase (NADPH) activity"/>
    <property type="evidence" value="ECO:0007669"/>
    <property type="project" value="UniProtKB-EC"/>
</dbReference>
<dbReference type="InterPro" id="IPR002347">
    <property type="entry name" value="SDR_fam"/>
</dbReference>
<accession>M3VCD9</accession>
<evidence type="ECO:0000256" key="6">
    <source>
        <dbReference type="RuleBase" id="RU000363"/>
    </source>
</evidence>
<dbReference type="PRINTS" id="PR00080">
    <property type="entry name" value="SDRFAMILY"/>
</dbReference>
<evidence type="ECO:0000256" key="5">
    <source>
        <dbReference type="ARBA" id="ARBA00047400"/>
    </source>
</evidence>
<evidence type="ECO:0000259" key="7">
    <source>
        <dbReference type="SMART" id="SM00822"/>
    </source>
</evidence>
<keyword evidence="3" id="KW-0964">Secreted</keyword>
<dbReference type="AlphaFoldDB" id="M3VCD9"/>
<gene>
    <name evidence="8" type="ORF">GM1_047_00140</name>
</gene>
<dbReference type="PRINTS" id="PR00081">
    <property type="entry name" value="GDHRDH"/>
</dbReference>
<evidence type="ECO:0000256" key="3">
    <source>
        <dbReference type="ARBA" id="ARBA00022512"/>
    </source>
</evidence>
<evidence type="ECO:0000313" key="9">
    <source>
        <dbReference type="Proteomes" id="UP000035009"/>
    </source>
</evidence>
<keyword evidence="9" id="KW-1185">Reference proteome</keyword>
<protein>
    <recommendedName>
        <fullName evidence="4">3-oxoacyl-[acyl-carrier-protein] reductase MabA</fullName>
    </recommendedName>
</protein>
<comment type="similarity">
    <text evidence="2 6">Belongs to the short-chain dehydrogenases/reductases (SDR) family.</text>
</comment>
<dbReference type="EMBL" id="BAOP01000047">
    <property type="protein sequence ID" value="GAC81843.1"/>
    <property type="molecule type" value="Genomic_DNA"/>
</dbReference>
<dbReference type="Proteomes" id="UP000035009">
    <property type="component" value="Unassembled WGS sequence"/>
</dbReference>
<dbReference type="InterPro" id="IPR057326">
    <property type="entry name" value="KR_dom"/>
</dbReference>
<dbReference type="SUPFAM" id="SSF51735">
    <property type="entry name" value="NAD(P)-binding Rossmann-fold domains"/>
    <property type="match status" value="1"/>
</dbReference>
<feature type="domain" description="Ketoreductase" evidence="7">
    <location>
        <begin position="8"/>
        <end position="211"/>
    </location>
</feature>
<comment type="subcellular location">
    <subcellularLocation>
        <location evidence="1">Secreted</location>
        <location evidence="1">Cell wall</location>
    </subcellularLocation>
</comment>
<keyword evidence="3" id="KW-0134">Cell wall</keyword>
<dbReference type="SMART" id="SM00822">
    <property type="entry name" value="PKS_KR"/>
    <property type="match status" value="1"/>
</dbReference>
<evidence type="ECO:0000256" key="4">
    <source>
        <dbReference type="ARBA" id="ARBA00040781"/>
    </source>
</evidence>
<evidence type="ECO:0000256" key="1">
    <source>
        <dbReference type="ARBA" id="ARBA00004191"/>
    </source>
</evidence>